<evidence type="ECO:0000256" key="1">
    <source>
        <dbReference type="SAM" id="MobiDB-lite"/>
    </source>
</evidence>
<dbReference type="PATRIC" id="fig|758793.3.peg.2546"/>
<dbReference type="InterPro" id="IPR007813">
    <property type="entry name" value="PilN"/>
</dbReference>
<evidence type="ECO:0000313" key="3">
    <source>
        <dbReference type="Proteomes" id="UP000013966"/>
    </source>
</evidence>
<dbReference type="STRING" id="758793.BRPE64_ACDS25410"/>
<dbReference type="HOGENOM" id="CLU_101285_1_0_4"/>
<dbReference type="KEGG" id="buo:BRPE64_ACDS25410"/>
<accession>R4WTK3</accession>
<dbReference type="Proteomes" id="UP000013966">
    <property type="component" value="Chromosome 1"/>
</dbReference>
<reference evidence="2 3" key="1">
    <citation type="journal article" date="2013" name="Genome Announc.">
        <title>Complete Genome Sequence of Burkholderia sp. Strain RPE64, Bacterial Symbiont of the Bean Bug Riptortus pedestris.</title>
        <authorList>
            <person name="Shibata T.F."/>
            <person name="Maeda T."/>
            <person name="Nikoh N."/>
            <person name="Yamaguchi K."/>
            <person name="Oshima K."/>
            <person name="Hattori M."/>
            <person name="Nishiyama T."/>
            <person name="Hasebe M."/>
            <person name="Fukatsu T."/>
            <person name="Kikuchi Y."/>
            <person name="Shigenobu S."/>
        </authorList>
    </citation>
    <scope>NUCLEOTIDE SEQUENCE [LARGE SCALE GENOMIC DNA]</scope>
</reference>
<proteinExistence type="predicted"/>
<organism evidence="2 3">
    <name type="scientific">Caballeronia insecticola</name>
    <dbReference type="NCBI Taxonomy" id="758793"/>
    <lineage>
        <taxon>Bacteria</taxon>
        <taxon>Pseudomonadati</taxon>
        <taxon>Pseudomonadota</taxon>
        <taxon>Betaproteobacteria</taxon>
        <taxon>Burkholderiales</taxon>
        <taxon>Burkholderiaceae</taxon>
        <taxon>Caballeronia</taxon>
    </lineage>
</organism>
<dbReference type="Pfam" id="PF05137">
    <property type="entry name" value="PilN"/>
    <property type="match status" value="1"/>
</dbReference>
<reference evidence="2 3" key="2">
    <citation type="journal article" date="2018" name="Int. J. Syst. Evol. Microbiol.">
        <title>Burkholderia insecticola sp. nov., a gut symbiotic bacterium of the bean bug Riptortus pedestris.</title>
        <authorList>
            <person name="Takeshita K."/>
            <person name="Tamaki H."/>
            <person name="Ohbayashi T."/>
            <person name="Meng X.-Y."/>
            <person name="Sone T."/>
            <person name="Mitani Y."/>
            <person name="Peeters C."/>
            <person name="Kikuchi Y."/>
            <person name="Vandamme P."/>
        </authorList>
    </citation>
    <scope>NUCLEOTIDE SEQUENCE [LARGE SCALE GENOMIC DNA]</scope>
    <source>
        <strain evidence="2">RPE64</strain>
    </source>
</reference>
<gene>
    <name evidence="2" type="ORF">BRPE64_ACDS25410</name>
</gene>
<dbReference type="PANTHER" id="PTHR40278">
    <property type="entry name" value="DNA UTILIZATION PROTEIN HOFN"/>
    <property type="match status" value="1"/>
</dbReference>
<dbReference type="InterPro" id="IPR052534">
    <property type="entry name" value="Extracell_DNA_Util/SecSys_Comp"/>
</dbReference>
<name>R4WTK3_9BURK</name>
<evidence type="ECO:0000313" key="2">
    <source>
        <dbReference type="EMBL" id="BAN24295.1"/>
    </source>
</evidence>
<dbReference type="AlphaFoldDB" id="R4WTK3"/>
<dbReference type="PANTHER" id="PTHR40278:SF1">
    <property type="entry name" value="DNA UTILIZATION PROTEIN HOFN"/>
    <property type="match status" value="1"/>
</dbReference>
<dbReference type="EMBL" id="AP013058">
    <property type="protein sequence ID" value="BAN24295.1"/>
    <property type="molecule type" value="Genomic_DNA"/>
</dbReference>
<feature type="region of interest" description="Disordered" evidence="1">
    <location>
        <begin position="200"/>
        <end position="227"/>
    </location>
</feature>
<keyword evidence="3" id="KW-1185">Reference proteome</keyword>
<protein>
    <submittedName>
        <fullName evidence="2">Fimbrial assembly family protein</fullName>
    </submittedName>
</protein>
<sequence length="227" mass="24852">MTVVMLEGFNLLPYRARRRREARRRRLATFAAAGLAGCAAVGAVAGWDALERARLDERRAALEASLHAANAQVDEHARLVRAEAERRRAREAAQPLAAPRERFLALLEALAEPSPQPGVALRSVSQRTDEVELAAVAPDSQAAAQWLKRLERVRGVEAVEVMEMKRRANLATRGSRAAPARLEEASGHYEFVALVRYSPDRSRDAAASHPPRPVLAANRPATQGTHP</sequence>
<dbReference type="RefSeq" id="WP_016346442.1">
    <property type="nucleotide sequence ID" value="NC_021287.1"/>
</dbReference>